<dbReference type="RefSeq" id="WP_005856684.1">
    <property type="nucleotide sequence ID" value="NZ_AAYA01000003.1"/>
</dbReference>
<feature type="compositionally biased region" description="Basic residues" evidence="1">
    <location>
        <begin position="55"/>
        <end position="67"/>
    </location>
</feature>
<evidence type="ECO:0000313" key="3">
    <source>
        <dbReference type="Proteomes" id="UP000005713"/>
    </source>
</evidence>
<dbReference type="eggNOG" id="ENOG503326U">
    <property type="taxonomic scope" value="Bacteria"/>
</dbReference>
<gene>
    <name evidence="2" type="ORF">SSE37_23254</name>
</gene>
<reference evidence="2 3" key="1">
    <citation type="submission" date="2006-06" db="EMBL/GenBank/DDBJ databases">
        <authorList>
            <person name="Moran M.A."/>
            <person name="Ferriera S."/>
            <person name="Johnson J."/>
            <person name="Kravitz S."/>
            <person name="Beeson K."/>
            <person name="Sutton G."/>
            <person name="Rogers Y.-H."/>
            <person name="Friedman R."/>
            <person name="Frazier M."/>
            <person name="Venter J.C."/>
        </authorList>
    </citation>
    <scope>NUCLEOTIDE SEQUENCE [LARGE SCALE GENOMIC DNA]</scope>
    <source>
        <strain evidence="2 3">E-37</strain>
    </source>
</reference>
<organism evidence="2 3">
    <name type="scientific">Sagittula stellata (strain ATCC 700073 / DSM 11524 / E-37)</name>
    <dbReference type="NCBI Taxonomy" id="388399"/>
    <lineage>
        <taxon>Bacteria</taxon>
        <taxon>Pseudomonadati</taxon>
        <taxon>Pseudomonadota</taxon>
        <taxon>Alphaproteobacteria</taxon>
        <taxon>Rhodobacterales</taxon>
        <taxon>Roseobacteraceae</taxon>
        <taxon>Sagittula</taxon>
    </lineage>
</organism>
<keyword evidence="3" id="KW-1185">Reference proteome</keyword>
<dbReference type="Proteomes" id="UP000005713">
    <property type="component" value="Unassembled WGS sequence"/>
</dbReference>
<protein>
    <submittedName>
        <fullName evidence="2">Uncharacterized protein</fullName>
    </submittedName>
</protein>
<evidence type="ECO:0000313" key="2">
    <source>
        <dbReference type="EMBL" id="EBA09211.1"/>
    </source>
</evidence>
<evidence type="ECO:0000256" key="1">
    <source>
        <dbReference type="SAM" id="MobiDB-lite"/>
    </source>
</evidence>
<accession>A3K096</accession>
<proteinExistence type="predicted"/>
<sequence>MPNTKIATCCYCGTRAALVLKGDQTHELACSSCGAPLHDLKKLRADAVRPEAHRMPQKGRKGKRRAAHSPFDLVETALRKSSKTRKKRKKGLLHEAFDLLDDIFD</sequence>
<name>A3K096_SAGS3</name>
<dbReference type="OrthoDB" id="7868311at2"/>
<dbReference type="AlphaFoldDB" id="A3K096"/>
<comment type="caution">
    <text evidence="2">The sequence shown here is derived from an EMBL/GenBank/DDBJ whole genome shotgun (WGS) entry which is preliminary data.</text>
</comment>
<feature type="region of interest" description="Disordered" evidence="1">
    <location>
        <begin position="49"/>
        <end position="72"/>
    </location>
</feature>
<dbReference type="EMBL" id="AAYA01000003">
    <property type="protein sequence ID" value="EBA09211.1"/>
    <property type="molecule type" value="Genomic_DNA"/>
</dbReference>